<dbReference type="InterPro" id="IPR036188">
    <property type="entry name" value="FAD/NAD-bd_sf"/>
</dbReference>
<evidence type="ECO:0000313" key="2">
    <source>
        <dbReference type="Proteomes" id="UP000254877"/>
    </source>
</evidence>
<dbReference type="SUPFAM" id="SSF51905">
    <property type="entry name" value="FAD/NAD(P)-binding domain"/>
    <property type="match status" value="1"/>
</dbReference>
<dbReference type="Proteomes" id="UP000254877">
    <property type="component" value="Unassembled WGS sequence"/>
</dbReference>
<proteinExistence type="predicted"/>
<gene>
    <name evidence="1" type="ORF">NCTC7928_06483</name>
</gene>
<name>A0A376LN47_ECOLX</name>
<accession>A0A376LN47</accession>
<sequence>MEQAEQAGAQFIPGVRVDALVREGKQGHWRSGRGMMFFEANVVILADGG</sequence>
<dbReference type="AlphaFoldDB" id="A0A376LN47"/>
<reference evidence="1 2" key="1">
    <citation type="submission" date="2018-06" db="EMBL/GenBank/DDBJ databases">
        <authorList>
            <consortium name="Pathogen Informatics"/>
            <person name="Doyle S."/>
        </authorList>
    </citation>
    <scope>NUCLEOTIDE SEQUENCE [LARGE SCALE GENOMIC DNA]</scope>
    <source>
        <strain evidence="1 2">NCTC7928</strain>
    </source>
</reference>
<organism evidence="1 2">
    <name type="scientific">Escherichia coli</name>
    <dbReference type="NCBI Taxonomy" id="562"/>
    <lineage>
        <taxon>Bacteria</taxon>
        <taxon>Pseudomonadati</taxon>
        <taxon>Pseudomonadota</taxon>
        <taxon>Gammaproteobacteria</taxon>
        <taxon>Enterobacterales</taxon>
        <taxon>Enterobacteriaceae</taxon>
        <taxon>Escherichia</taxon>
    </lineage>
</organism>
<evidence type="ECO:0000313" key="1">
    <source>
        <dbReference type="EMBL" id="STF45698.1"/>
    </source>
</evidence>
<protein>
    <submittedName>
        <fullName evidence="1">Putative flavoprotein</fullName>
    </submittedName>
</protein>
<dbReference type="EMBL" id="UGAB01000002">
    <property type="protein sequence ID" value="STF45698.1"/>
    <property type="molecule type" value="Genomic_DNA"/>
</dbReference>